<evidence type="ECO:0000256" key="2">
    <source>
        <dbReference type="ARBA" id="ARBA00007225"/>
    </source>
</evidence>
<evidence type="ECO:0000256" key="6">
    <source>
        <dbReference type="RuleBase" id="RU364089"/>
    </source>
</evidence>
<gene>
    <name evidence="7" type="ORF">ACFFLI_07360</name>
</gene>
<evidence type="ECO:0000313" key="7">
    <source>
        <dbReference type="EMBL" id="MFB9769681.1"/>
    </source>
</evidence>
<dbReference type="EMBL" id="JBHLZY010000018">
    <property type="protein sequence ID" value="MFB9769681.1"/>
    <property type="molecule type" value="Genomic_DNA"/>
</dbReference>
<dbReference type="PANTHER" id="PTHR12994">
    <property type="entry name" value="SECERNIN"/>
    <property type="match status" value="1"/>
</dbReference>
<dbReference type="Proteomes" id="UP001589691">
    <property type="component" value="Unassembled WGS sequence"/>
</dbReference>
<evidence type="ECO:0000256" key="4">
    <source>
        <dbReference type="ARBA" id="ARBA00022801"/>
    </source>
</evidence>
<keyword evidence="8" id="KW-1185">Reference proteome</keyword>
<dbReference type="Pfam" id="PF03577">
    <property type="entry name" value="Peptidase_C69"/>
    <property type="match status" value="1"/>
</dbReference>
<keyword evidence="5 6" id="KW-0224">Dipeptidase</keyword>
<name>A0ABV5WVF0_9LACO</name>
<dbReference type="InterPro" id="IPR005322">
    <property type="entry name" value="Peptidase_C69"/>
</dbReference>
<evidence type="ECO:0000256" key="5">
    <source>
        <dbReference type="ARBA" id="ARBA00022997"/>
    </source>
</evidence>
<dbReference type="RefSeq" id="WP_137642921.1">
    <property type="nucleotide sequence ID" value="NZ_BJEA01000012.1"/>
</dbReference>
<evidence type="ECO:0000256" key="3">
    <source>
        <dbReference type="ARBA" id="ARBA00022670"/>
    </source>
</evidence>
<dbReference type="InterPro" id="IPR047804">
    <property type="entry name" value="C69_dipept_A-like"/>
</dbReference>
<dbReference type="EC" id="3.4.-.-" evidence="6"/>
<comment type="catalytic activity">
    <reaction evidence="1">
        <text>an L-aminoacyl-L-amino acid + H2O = 2 an L-alpha-amino acid</text>
        <dbReference type="Rhea" id="RHEA:48940"/>
        <dbReference type="ChEBI" id="CHEBI:15377"/>
        <dbReference type="ChEBI" id="CHEBI:59869"/>
        <dbReference type="ChEBI" id="CHEBI:77460"/>
        <dbReference type="EC" id="3.4.13.19"/>
    </reaction>
</comment>
<dbReference type="Gene3D" id="3.60.60.10">
    <property type="entry name" value="Penicillin V Acylase, Chain A"/>
    <property type="match status" value="1"/>
</dbReference>
<dbReference type="GO" id="GO:0016805">
    <property type="term" value="F:dipeptidase activity"/>
    <property type="evidence" value="ECO:0007669"/>
    <property type="project" value="UniProtKB-KW"/>
</dbReference>
<evidence type="ECO:0000313" key="8">
    <source>
        <dbReference type="Proteomes" id="UP001589691"/>
    </source>
</evidence>
<comment type="caution">
    <text evidence="7">The sequence shown here is derived from an EMBL/GenBank/DDBJ whole genome shotgun (WGS) entry which is preliminary data.</text>
</comment>
<organism evidence="7 8">
    <name type="scientific">Lactiplantibacillus modestisalitolerans</name>
    <dbReference type="NCBI Taxonomy" id="1457219"/>
    <lineage>
        <taxon>Bacteria</taxon>
        <taxon>Bacillati</taxon>
        <taxon>Bacillota</taxon>
        <taxon>Bacilli</taxon>
        <taxon>Lactobacillales</taxon>
        <taxon>Lactobacillaceae</taxon>
        <taxon>Lactiplantibacillus</taxon>
    </lineage>
</organism>
<protein>
    <recommendedName>
        <fullName evidence="6">Dipeptidase</fullName>
        <ecNumber evidence="6">3.4.-.-</ecNumber>
    </recommendedName>
</protein>
<proteinExistence type="inferred from homology"/>
<dbReference type="NCBIfam" id="NF033678">
    <property type="entry name" value="C69_fam_dipept"/>
    <property type="match status" value="1"/>
</dbReference>
<comment type="similarity">
    <text evidence="2 6">Belongs to the peptidase C69 family.</text>
</comment>
<dbReference type="PANTHER" id="PTHR12994:SF17">
    <property type="entry name" value="LD30995P"/>
    <property type="match status" value="1"/>
</dbReference>
<sequence length="471" mass="52261">MNKASDCTEIIVGKAASMDGSTIVARNEDGYGPINPIKFVVHPAKTQANASYHSVTTGVTVPLPDHAFRYTATPQADQSDGQYEEAGINEFNVGMSATETTATNARVLGYDPLVHDGIDEEAMVTLVLPYIRSAKEGVQRLGALIEKYGTGESNSIAFNDHDDVWLFETAGGHHWGAMRLPDDAYAIVPNQTVLQEMDLDDPENFLGASDLLAFVEQFHLNPTPGTFNFREIFGTHSEADAYYNTPRTWYGQKLFNPECEQQPTDQNMPMYRTPSRKLAIEDVQFFLSSHYNGTRYDPFGTFASGDAREQKRYRSIAMDRNQCSSILQIRNDVPAEQAAIQWVAMGFFAYAPYVPFFTNITDTPVDYRNTTATVDVDNVYWLSKTLSVLIEPHWHDFAEAVNAFRAGCQSYARGRVAATDAAVTSDYAAKLTRANAETAGEISKRTHALFDQLVKQGLLLSATSWEKGQNL</sequence>
<keyword evidence="3 6" id="KW-0645">Protease</keyword>
<keyword evidence="4 6" id="KW-0378">Hydrolase</keyword>
<evidence type="ECO:0000256" key="1">
    <source>
        <dbReference type="ARBA" id="ARBA00001670"/>
    </source>
</evidence>
<accession>A0ABV5WVF0</accession>
<reference evidence="7 8" key="1">
    <citation type="submission" date="2024-09" db="EMBL/GenBank/DDBJ databases">
        <authorList>
            <person name="Sun Q."/>
            <person name="Mori K."/>
        </authorList>
    </citation>
    <scope>NUCLEOTIDE SEQUENCE [LARGE SCALE GENOMIC DNA]</scope>
    <source>
        <strain evidence="7 8">TBRC 4576</strain>
    </source>
</reference>